<dbReference type="PANTHER" id="PTHR46435">
    <property type="entry name" value="E3 UBIQUITIN-PROTEIN LIGASE HECTD4-RELATED"/>
    <property type="match status" value="1"/>
</dbReference>
<keyword evidence="2" id="KW-1185">Reference proteome</keyword>
<evidence type="ECO:0000313" key="2">
    <source>
        <dbReference type="Proteomes" id="UP001163046"/>
    </source>
</evidence>
<reference evidence="1" key="1">
    <citation type="submission" date="2023-01" db="EMBL/GenBank/DDBJ databases">
        <title>Genome assembly of the deep-sea coral Lophelia pertusa.</title>
        <authorList>
            <person name="Herrera S."/>
            <person name="Cordes E."/>
        </authorList>
    </citation>
    <scope>NUCLEOTIDE SEQUENCE</scope>
    <source>
        <strain evidence="1">USNM1676648</strain>
        <tissue evidence="1">Polyp</tissue>
    </source>
</reference>
<gene>
    <name evidence="1" type="primary">HECTD4_7</name>
    <name evidence="1" type="ORF">OS493_004400</name>
</gene>
<protein>
    <submittedName>
        <fullName evidence="1">E3 ubiquitin-protein ligase HTD4</fullName>
        <ecNumber evidence="1">2.3.2.26</ecNumber>
    </submittedName>
</protein>
<dbReference type="Proteomes" id="UP001163046">
    <property type="component" value="Unassembled WGS sequence"/>
</dbReference>
<accession>A0A9W9ZT55</accession>
<evidence type="ECO:0000313" key="1">
    <source>
        <dbReference type="EMBL" id="KAJ7387406.1"/>
    </source>
</evidence>
<dbReference type="GO" id="GO:0061630">
    <property type="term" value="F:ubiquitin protein ligase activity"/>
    <property type="evidence" value="ECO:0007669"/>
    <property type="project" value="UniProtKB-EC"/>
</dbReference>
<proteinExistence type="predicted"/>
<keyword evidence="1" id="KW-0808">Transferase</keyword>
<sequence>MARKLSTKLFSIQTRLILTLQPESNMYPDMILPCNRLHLHCPTSATEGLMVHLNAFQAEFFLSLVFIEVFIAFYLKNVAEISRNAESRAADNAVDADNQRKALIHKTVVFNLTDILSSFLLKSDLPAVIKEIIYHLLAQLLRACHHVETQGNQPHSADNLGTLDVVLTRLAPLRLELQKLLEKELSATNTAALDFILNCNFEHSEFSSYLQALLGLVSAANEVSPSLGKSGRGLSLKEVKEALQAAVSSDSTDNVVRSAPPTSVDNMFNFEIEPIVPPSATESAAASSGPPSPKIKASERRAACGGVKEGTDTALPPLQTQSACRGLINRQYHATVEESHLWRFAWIIAAFRQLSSGYLHQEHRSPTAFSNH</sequence>
<dbReference type="PANTHER" id="PTHR46435:SF1">
    <property type="entry name" value="E3 UBIQUITIN-PROTEIN LIGASE HECTD4-RELATED"/>
    <property type="match status" value="1"/>
</dbReference>
<dbReference type="EC" id="2.3.2.26" evidence="1"/>
<dbReference type="InterPro" id="IPR043366">
    <property type="entry name" value="HECTD4"/>
</dbReference>
<comment type="caution">
    <text evidence="1">The sequence shown here is derived from an EMBL/GenBank/DDBJ whole genome shotgun (WGS) entry which is preliminary data.</text>
</comment>
<dbReference type="AlphaFoldDB" id="A0A9W9ZT55"/>
<organism evidence="1 2">
    <name type="scientific">Desmophyllum pertusum</name>
    <dbReference type="NCBI Taxonomy" id="174260"/>
    <lineage>
        <taxon>Eukaryota</taxon>
        <taxon>Metazoa</taxon>
        <taxon>Cnidaria</taxon>
        <taxon>Anthozoa</taxon>
        <taxon>Hexacorallia</taxon>
        <taxon>Scleractinia</taxon>
        <taxon>Caryophylliina</taxon>
        <taxon>Caryophylliidae</taxon>
        <taxon>Desmophyllum</taxon>
    </lineage>
</organism>
<keyword evidence="1" id="KW-0012">Acyltransferase</keyword>
<dbReference type="GO" id="GO:0042593">
    <property type="term" value="P:glucose homeostasis"/>
    <property type="evidence" value="ECO:0007669"/>
    <property type="project" value="TreeGrafter"/>
</dbReference>
<dbReference type="EMBL" id="MU825874">
    <property type="protein sequence ID" value="KAJ7387406.1"/>
    <property type="molecule type" value="Genomic_DNA"/>
</dbReference>
<name>A0A9W9ZT55_9CNID</name>